<comment type="caution">
    <text evidence="3">The sequence shown here is derived from an EMBL/GenBank/DDBJ whole genome shotgun (WGS) entry which is preliminary data.</text>
</comment>
<evidence type="ECO:0000256" key="2">
    <source>
        <dbReference type="SAM" id="Phobius"/>
    </source>
</evidence>
<feature type="region of interest" description="Disordered" evidence="1">
    <location>
        <begin position="194"/>
        <end position="215"/>
    </location>
</feature>
<sequence>MTDPCKIRTCAVILLVACHLLSLYKWADLKSLSGLTRMDEKNIQSPIPHTFTLNDSAYFLDLAAYLHQDGAALLSPGVSPVNLSIVLAQWGIETHILRDASEGRPLALVGILRTPRGSGQQAVVVGADMTASPASGLLLATLLRGTAADLGLLNPLLAQAGPVRGRASWLSKDLVAVFSYAGLAGSAAAADFLMAPQPPDGSTPEGSGRGSRPNGPGIVAVFGLEGLGGGRAESRRVLVMPEGVRGHQPNLDWVALLNNLAAWQDRTLGHMPHLARPSEGPTSSHPRLPPVSSRHPYPPVLGLPFTPGLVCRAFPEPVDASPAEQLAYSWYMGLSLPRGLHSAFTRAQPCDAVGFSVGQPRPWGHPFALVRGPDGPPIPAAPLEGCAAAYGAGQLLQDLLRHTSNLDEHLHHSQAQYLMPGPVAYVDFGESLSPLMPALGLLAGCLGLLWLVQGPPDQTRAALRGALDRHARRLLAAALISLGPWAVHRSLGGWSSGGGVPLLRAPLERCPLVVGLLLGALGAALGVHLAGRLGAWLVGTLVDPLIGPRKSRPDELSFSHPTPIPIPSPPSAPFTVLALCRQAAGLPAQGWLSPASPAAWAGCTLCALHGLVATLLLGLLNPAAAHLLAVLVALPAPLAMLALAPHAPRALWGRLLALLCLSATSLVPPALWGLLAAGCQQAGSLLGCLEALLRLALEWGCPAWPWAVWVMGPLAGLAWEILRPPPAPR</sequence>
<feature type="transmembrane region" description="Helical" evidence="2">
    <location>
        <begin position="598"/>
        <end position="617"/>
    </location>
</feature>
<dbReference type="PANTHER" id="PTHR13304">
    <property type="entry name" value="GLYCOSYLPHOSPHATIDYLINOSITOL ANCHOR ATTACHMENT 1 PROTEIN"/>
    <property type="match status" value="1"/>
</dbReference>
<protein>
    <recommendedName>
        <fullName evidence="5">GPI transamidase component PIG-T</fullName>
    </recommendedName>
</protein>
<feature type="transmembrane region" description="Helical" evidence="2">
    <location>
        <begin position="623"/>
        <end position="643"/>
    </location>
</feature>
<evidence type="ECO:0000313" key="3">
    <source>
        <dbReference type="EMBL" id="KAJ4458179.1"/>
    </source>
</evidence>
<name>A0ABQ8ULI0_9EUKA</name>
<keyword evidence="2" id="KW-0472">Membrane</keyword>
<gene>
    <name evidence="3" type="ORF">PAPYR_6139</name>
</gene>
<dbReference type="Proteomes" id="UP001141327">
    <property type="component" value="Unassembled WGS sequence"/>
</dbReference>
<evidence type="ECO:0000256" key="1">
    <source>
        <dbReference type="SAM" id="MobiDB-lite"/>
    </source>
</evidence>
<dbReference type="EMBL" id="JAPMOS010000033">
    <property type="protein sequence ID" value="KAJ4458179.1"/>
    <property type="molecule type" value="Genomic_DNA"/>
</dbReference>
<keyword evidence="4" id="KW-1185">Reference proteome</keyword>
<dbReference type="InterPro" id="IPR007246">
    <property type="entry name" value="Gaa1"/>
</dbReference>
<feature type="transmembrane region" description="Helical" evidence="2">
    <location>
        <begin position="655"/>
        <end position="675"/>
    </location>
</feature>
<keyword evidence="2" id="KW-1133">Transmembrane helix</keyword>
<proteinExistence type="predicted"/>
<reference evidence="3" key="1">
    <citation type="journal article" date="2022" name="bioRxiv">
        <title>Genomics of Preaxostyla Flagellates Illuminates Evolutionary Transitions and the Path Towards Mitochondrial Loss.</title>
        <authorList>
            <person name="Novak L.V.F."/>
            <person name="Treitli S.C."/>
            <person name="Pyrih J."/>
            <person name="Halakuc P."/>
            <person name="Pipaliya S.V."/>
            <person name="Vacek V."/>
            <person name="Brzon O."/>
            <person name="Soukal P."/>
            <person name="Eme L."/>
            <person name="Dacks J.B."/>
            <person name="Karnkowska A."/>
            <person name="Elias M."/>
            <person name="Hampl V."/>
        </authorList>
    </citation>
    <scope>NUCLEOTIDE SEQUENCE</scope>
    <source>
        <strain evidence="3">RCP-MX</strain>
    </source>
</reference>
<accession>A0ABQ8ULI0</accession>
<dbReference type="PANTHER" id="PTHR13304:SF0">
    <property type="entry name" value="GLYCOSYLPHOSPHATIDYLINOSITOL ANCHOR ATTACHMENT 1 PROTEIN"/>
    <property type="match status" value="1"/>
</dbReference>
<evidence type="ECO:0000313" key="4">
    <source>
        <dbReference type="Proteomes" id="UP001141327"/>
    </source>
</evidence>
<feature type="region of interest" description="Disordered" evidence="1">
    <location>
        <begin position="272"/>
        <end position="292"/>
    </location>
</feature>
<evidence type="ECO:0008006" key="5">
    <source>
        <dbReference type="Google" id="ProtNLM"/>
    </source>
</evidence>
<organism evidence="3 4">
    <name type="scientific">Paratrimastix pyriformis</name>
    <dbReference type="NCBI Taxonomy" id="342808"/>
    <lineage>
        <taxon>Eukaryota</taxon>
        <taxon>Metamonada</taxon>
        <taxon>Preaxostyla</taxon>
        <taxon>Paratrimastigidae</taxon>
        <taxon>Paratrimastix</taxon>
    </lineage>
</organism>
<feature type="transmembrane region" description="Helical" evidence="2">
    <location>
        <begin position="435"/>
        <end position="452"/>
    </location>
</feature>
<feature type="transmembrane region" description="Helical" evidence="2">
    <location>
        <begin position="511"/>
        <end position="531"/>
    </location>
</feature>
<keyword evidence="2" id="KW-0812">Transmembrane</keyword>